<feature type="compositionally biased region" description="Basic and acidic residues" evidence="1">
    <location>
        <begin position="311"/>
        <end position="324"/>
    </location>
</feature>
<comment type="caution">
    <text evidence="5">The sequence shown here is derived from an EMBL/GenBank/DDBJ whole genome shotgun (WGS) entry which is preliminary data.</text>
</comment>
<feature type="region of interest" description="Disordered" evidence="1">
    <location>
        <begin position="481"/>
        <end position="504"/>
    </location>
</feature>
<organism evidence="5 6">
    <name type="scientific">Filobasidium floriforme</name>
    <dbReference type="NCBI Taxonomy" id="5210"/>
    <lineage>
        <taxon>Eukaryota</taxon>
        <taxon>Fungi</taxon>
        <taxon>Dikarya</taxon>
        <taxon>Basidiomycota</taxon>
        <taxon>Agaricomycotina</taxon>
        <taxon>Tremellomycetes</taxon>
        <taxon>Filobasidiales</taxon>
        <taxon>Filobasidiaceae</taxon>
        <taxon>Filobasidium</taxon>
    </lineage>
</organism>
<dbReference type="GO" id="GO:0006388">
    <property type="term" value="P:tRNA splicing, via endonucleolytic cleavage and ligation"/>
    <property type="evidence" value="ECO:0007669"/>
    <property type="project" value="InterPro"/>
</dbReference>
<feature type="domain" description="T4 RNA ligase 1-like N-terminal" evidence="4">
    <location>
        <begin position="127"/>
        <end position="240"/>
    </location>
</feature>
<feature type="domain" description="tRNA ligase phosphodiesterase" evidence="2">
    <location>
        <begin position="795"/>
        <end position="1044"/>
    </location>
</feature>
<evidence type="ECO:0000313" key="5">
    <source>
        <dbReference type="EMBL" id="KAG7562344.1"/>
    </source>
</evidence>
<feature type="region of interest" description="Disordered" evidence="1">
    <location>
        <begin position="230"/>
        <end position="257"/>
    </location>
</feature>
<evidence type="ECO:0008006" key="7">
    <source>
        <dbReference type="Google" id="ProtNLM"/>
    </source>
</evidence>
<feature type="domain" description="T4 RNA ligase 1-like N-terminal" evidence="4">
    <location>
        <begin position="348"/>
        <end position="519"/>
    </location>
</feature>
<evidence type="ECO:0000259" key="4">
    <source>
        <dbReference type="Pfam" id="PF09511"/>
    </source>
</evidence>
<dbReference type="Pfam" id="PF08303">
    <property type="entry name" value="tRNA_lig_kinase"/>
    <property type="match status" value="1"/>
</dbReference>
<dbReference type="OrthoDB" id="276239at2759"/>
<dbReference type="PANTHER" id="PTHR32004:SF1">
    <property type="entry name" value="TRNA LIGASE"/>
    <property type="match status" value="1"/>
</dbReference>
<dbReference type="Proteomes" id="UP000812966">
    <property type="component" value="Unassembled WGS sequence"/>
</dbReference>
<proteinExistence type="predicted"/>
<dbReference type="InterPro" id="IPR015965">
    <property type="entry name" value="tRNA_lig_PDEase"/>
</dbReference>
<evidence type="ECO:0000313" key="6">
    <source>
        <dbReference type="Proteomes" id="UP000812966"/>
    </source>
</evidence>
<dbReference type="PANTHER" id="PTHR32004">
    <property type="entry name" value="TRNA LIGASE"/>
    <property type="match status" value="1"/>
</dbReference>
<dbReference type="Pfam" id="PF08302">
    <property type="entry name" value="tRNA_lig_CPD"/>
    <property type="match status" value="1"/>
</dbReference>
<feature type="region of interest" description="Disordered" evidence="1">
    <location>
        <begin position="1"/>
        <end position="21"/>
    </location>
</feature>
<dbReference type="InterPro" id="IPR019039">
    <property type="entry name" value="T4-Rnl1-like_N"/>
</dbReference>
<dbReference type="GO" id="GO:0005524">
    <property type="term" value="F:ATP binding"/>
    <property type="evidence" value="ECO:0007669"/>
    <property type="project" value="InterPro"/>
</dbReference>
<accession>A0A8K0JNF3</accession>
<name>A0A8K0JNF3_9TREE</name>
<dbReference type="AlphaFoldDB" id="A0A8K0JNF3"/>
<feature type="compositionally biased region" description="Polar residues" evidence="1">
    <location>
        <begin position="60"/>
        <end position="73"/>
    </location>
</feature>
<gene>
    <name evidence="5" type="ORF">FFLO_02236</name>
</gene>
<feature type="region of interest" description="Disordered" evidence="1">
    <location>
        <begin position="270"/>
        <end position="352"/>
    </location>
</feature>
<dbReference type="GO" id="GO:0005634">
    <property type="term" value="C:nucleus"/>
    <property type="evidence" value="ECO:0007669"/>
    <property type="project" value="TreeGrafter"/>
</dbReference>
<keyword evidence="6" id="KW-1185">Reference proteome</keyword>
<evidence type="ECO:0000259" key="2">
    <source>
        <dbReference type="Pfam" id="PF08302"/>
    </source>
</evidence>
<evidence type="ECO:0000259" key="3">
    <source>
        <dbReference type="Pfam" id="PF08303"/>
    </source>
</evidence>
<dbReference type="InterPro" id="IPR015966">
    <property type="entry name" value="tRNA_lig_kin_fungi"/>
</dbReference>
<dbReference type="EMBL" id="JABELV010000034">
    <property type="protein sequence ID" value="KAG7562344.1"/>
    <property type="molecule type" value="Genomic_DNA"/>
</dbReference>
<dbReference type="GO" id="GO:0003972">
    <property type="term" value="F:RNA ligase (ATP) activity"/>
    <property type="evidence" value="ECO:0007669"/>
    <property type="project" value="InterPro"/>
</dbReference>
<dbReference type="Gene3D" id="3.40.50.300">
    <property type="entry name" value="P-loop containing nucleotide triphosphate hydrolases"/>
    <property type="match status" value="1"/>
</dbReference>
<evidence type="ECO:0000256" key="1">
    <source>
        <dbReference type="SAM" id="MobiDB-lite"/>
    </source>
</evidence>
<reference evidence="5" key="1">
    <citation type="submission" date="2020-04" db="EMBL/GenBank/DDBJ databases">
        <title>Analysis of mating type loci in Filobasidium floriforme.</title>
        <authorList>
            <person name="Nowrousian M."/>
        </authorList>
    </citation>
    <scope>NUCLEOTIDE SEQUENCE</scope>
    <source>
        <strain evidence="5">CBS 6242</strain>
    </source>
</reference>
<protein>
    <recommendedName>
        <fullName evidence="7">tRNA ligase</fullName>
    </recommendedName>
</protein>
<feature type="domain" description="tRNA ligase kinase" evidence="3">
    <location>
        <begin position="626"/>
        <end position="767"/>
    </location>
</feature>
<dbReference type="InterPro" id="IPR027417">
    <property type="entry name" value="P-loop_NTPase"/>
</dbReference>
<sequence length="1069" mass="118732">MSSSTPPLPAKRARFSPPDVPSLISSLQNLQARAGKKLVTSNIHIYAKGGAFVQPEDQAGASSSAKQAESLPQDTKDAVSPDPTETETEQERQEETYQPDPSKLYITSWKMSEHHYRRADCPFPTLARGLFTANESYEYDGSLAGDAHEPRMSGRMGERIVGRGYDKFFNVGEVDWTKWEALQTHTAPPYHLTYKSNGCLILISALNERELMVASKHSLGTSVVPKMAPMEEKEKVVEQKKEVPGAEGWKQEKEKEKEVVDQLEAVKLNETANQAKKEEASGAVKEELGTTGDDEKDSKSLSKNAKKKQAKDRFAAQQKAEKAARAATDGGKDQSAATEEDETQKMDGPGHAAMGRKWLKIHLDRVGKEEKDLAEVLWRDGVSCILELCDDSFEEHVLATPEHLTGLHLHGMNRNTPHFSTLPPDQVADFAKTWGFIPTASVTLDSIRQVRDYADEVAREGKWKGDPIEGFVVRSTVADVAAGPSKPSTGTKPSAEGQGEPPYPPGSPFFFKIKFDEPYMMYRQWREITKTLLPLRKPKCAGRKNRNAEPWTRLGSSLRRPESRVYAEWVARKMIDQPEFFDHFHTGIVKVREAFLVWTETEGADEWKAARESSDKPKPWSEKKFLIAPIAIPGMGKTVLGVALKKLLPGMVHVQSDDVKTKKTGPAFLKNVQQALKENAIVFADRNNHLPQHHEEISNLVDTPDLSGYNITRIALVYDVDRHPPNKVLRLASERVLGRGENHQSLRPDLDDRMRHENIVKRFQGEFVPPEGGLFEEEIRLSVVGSLEDNLKVAVEGLFPILGRGKEGMPSDKALKEALDSALGYKVGIVKPLAGEPSKPVRYYALSVEFELEDMARSALTAGSLSESRTDEQTMEELGLEKRRQGLAFLDRLVDTGRIISKPHVTIVHEKTVADEIATKEAEFHSRSDLMSREHGPAESMWKACVALEKLPTPTLFDFDATGLCWNDRVMTLIVGNLRPHQPADKSETLGRTQADADAASRVEEALCKTLVNVLHVTVGTGDETIPPYEARGLVEAWRAGTEVMEAGGRVRYIDLVGTSTLGRVVGMN</sequence>
<feature type="compositionally biased region" description="Basic and acidic residues" evidence="1">
    <location>
        <begin position="275"/>
        <end position="288"/>
    </location>
</feature>
<feature type="region of interest" description="Disordered" evidence="1">
    <location>
        <begin position="56"/>
        <end position="103"/>
    </location>
</feature>
<dbReference type="Pfam" id="PF09511">
    <property type="entry name" value="RNA_lig_T4_1"/>
    <property type="match status" value="2"/>
</dbReference>